<dbReference type="Gene3D" id="1.10.1220.10">
    <property type="entry name" value="Met repressor-like"/>
    <property type="match status" value="1"/>
</dbReference>
<dbReference type="CDD" id="cd22231">
    <property type="entry name" value="RHH_NikR_HicB-like"/>
    <property type="match status" value="1"/>
</dbReference>
<feature type="domain" description="Ribbon-helix-helix protein CopG" evidence="1">
    <location>
        <begin position="22"/>
        <end position="57"/>
    </location>
</feature>
<dbReference type="Pfam" id="PF01402">
    <property type="entry name" value="RHH_1"/>
    <property type="match status" value="1"/>
</dbReference>
<evidence type="ECO:0000259" key="1">
    <source>
        <dbReference type="Pfam" id="PF01402"/>
    </source>
</evidence>
<accession>A0A2U9IK39</accession>
<dbReference type="OrthoDB" id="25654at2157"/>
<proteinExistence type="predicted"/>
<evidence type="ECO:0000313" key="2">
    <source>
        <dbReference type="EMBL" id="AWR96407.1"/>
    </source>
</evidence>
<dbReference type="GeneID" id="36836664"/>
<dbReference type="Proteomes" id="UP000248410">
    <property type="component" value="Chromosome"/>
</dbReference>
<sequence>MEIIRKDKDGSYEIELEETLTISFKIEEELLEQVDKAVKEFGYANRSDLIRDAISEFMTYLDNNSGIKLGKK</sequence>
<dbReference type="KEGG" id="asul:DFR86_01805"/>
<protein>
    <submittedName>
        <fullName evidence="2">CopG family transcriptional regulator</fullName>
    </submittedName>
</protein>
<organism evidence="2 3">
    <name type="scientific">Acidianus sulfidivorans JP7</name>
    <dbReference type="NCBI Taxonomy" id="619593"/>
    <lineage>
        <taxon>Archaea</taxon>
        <taxon>Thermoproteota</taxon>
        <taxon>Thermoprotei</taxon>
        <taxon>Sulfolobales</taxon>
        <taxon>Sulfolobaceae</taxon>
        <taxon>Acidianus</taxon>
    </lineage>
</organism>
<dbReference type="SUPFAM" id="SSF47598">
    <property type="entry name" value="Ribbon-helix-helix"/>
    <property type="match status" value="1"/>
</dbReference>
<name>A0A2U9IK39_9CREN</name>
<dbReference type="GO" id="GO:0006355">
    <property type="term" value="P:regulation of DNA-templated transcription"/>
    <property type="evidence" value="ECO:0007669"/>
    <property type="project" value="InterPro"/>
</dbReference>
<gene>
    <name evidence="2" type="ORF">DFR86_01805</name>
</gene>
<keyword evidence="3" id="KW-1185">Reference proteome</keyword>
<dbReference type="InterPro" id="IPR010985">
    <property type="entry name" value="Ribbon_hlx_hlx"/>
</dbReference>
<evidence type="ECO:0000313" key="3">
    <source>
        <dbReference type="Proteomes" id="UP000248410"/>
    </source>
</evidence>
<dbReference type="RefSeq" id="WP_110379297.1">
    <property type="nucleotide sequence ID" value="NZ_CP029288.2"/>
</dbReference>
<dbReference type="AlphaFoldDB" id="A0A2U9IK39"/>
<dbReference type="InterPro" id="IPR002145">
    <property type="entry name" value="CopG"/>
</dbReference>
<dbReference type="EMBL" id="CP029288">
    <property type="protein sequence ID" value="AWR96407.1"/>
    <property type="molecule type" value="Genomic_DNA"/>
</dbReference>
<dbReference type="InterPro" id="IPR013321">
    <property type="entry name" value="Arc_rbn_hlx_hlx"/>
</dbReference>
<reference evidence="2 3" key="1">
    <citation type="submission" date="2018-05" db="EMBL/GenBank/DDBJ databases">
        <title>Complete Genome Sequences of Extremely Thermoacidophilic, Metal-Mobilizing Type-Strain Members of the Archaeal Family Sulfolobaceae: Acidianus brierleyi DSM-1651T, Acidianus sulfidivorans DSM-18786T, Metallosphaera hakonensis DSM-7519T, and Metallosphaera prunae DSM-10039T.</title>
        <authorList>
            <person name="Counts J.A."/>
            <person name="Kelly R.M."/>
        </authorList>
    </citation>
    <scope>NUCLEOTIDE SEQUENCE [LARGE SCALE GENOMIC DNA]</scope>
    <source>
        <strain evidence="2 3">JP7</strain>
    </source>
</reference>